<dbReference type="PANTHER" id="PTHR13780">
    <property type="entry name" value="AMP-ACTIVATED PROTEIN KINASE, GAMMA REGULATORY SUBUNIT"/>
    <property type="match status" value="1"/>
</dbReference>
<evidence type="ECO:0000313" key="7">
    <source>
        <dbReference type="Proteomes" id="UP001362899"/>
    </source>
</evidence>
<protein>
    <submittedName>
        <fullName evidence="6">AMP-activated serine/threonine-protein kinase regulatory subunit</fullName>
    </submittedName>
</protein>
<dbReference type="PANTHER" id="PTHR13780:SF35">
    <property type="entry name" value="LD22662P"/>
    <property type="match status" value="1"/>
</dbReference>
<feature type="domain" description="CBS" evidence="5">
    <location>
        <begin position="255"/>
        <end position="313"/>
    </location>
</feature>
<dbReference type="CDD" id="cd04641">
    <property type="entry name" value="CBS_euAMPK_gamma-like_repeat2"/>
    <property type="match status" value="1"/>
</dbReference>
<dbReference type="SUPFAM" id="SSF54631">
    <property type="entry name" value="CBS-domain pair"/>
    <property type="match status" value="2"/>
</dbReference>
<evidence type="ECO:0000256" key="4">
    <source>
        <dbReference type="PROSITE-ProRule" id="PRU00703"/>
    </source>
</evidence>
<dbReference type="Gene3D" id="3.10.580.10">
    <property type="entry name" value="CBS-domain"/>
    <property type="match status" value="2"/>
</dbReference>
<dbReference type="InterPro" id="IPR046342">
    <property type="entry name" value="CBS_dom_sf"/>
</dbReference>
<reference evidence="6 7" key="1">
    <citation type="journal article" date="2023" name="Elife">
        <title>Identification of key yeast species and microbe-microbe interactions impacting larval growth of Drosophila in the wild.</title>
        <authorList>
            <person name="Mure A."/>
            <person name="Sugiura Y."/>
            <person name="Maeda R."/>
            <person name="Honda K."/>
            <person name="Sakurai N."/>
            <person name="Takahashi Y."/>
            <person name="Watada M."/>
            <person name="Katoh T."/>
            <person name="Gotoh A."/>
            <person name="Gotoh Y."/>
            <person name="Taniguchi I."/>
            <person name="Nakamura K."/>
            <person name="Hayashi T."/>
            <person name="Katayama T."/>
            <person name="Uemura T."/>
            <person name="Hattori Y."/>
        </authorList>
    </citation>
    <scope>NUCLEOTIDE SEQUENCE [LARGE SCALE GENOMIC DNA]</scope>
    <source>
        <strain evidence="6 7">SB-73</strain>
    </source>
</reference>
<feature type="domain" description="CBS" evidence="5">
    <location>
        <begin position="30"/>
        <end position="89"/>
    </location>
</feature>
<comment type="similarity">
    <text evidence="1">Belongs to the 5'-AMP-activated protein kinase gamma subunit family.</text>
</comment>
<evidence type="ECO:0000256" key="2">
    <source>
        <dbReference type="ARBA" id="ARBA00022737"/>
    </source>
</evidence>
<dbReference type="Proteomes" id="UP001362899">
    <property type="component" value="Unassembled WGS sequence"/>
</dbReference>
<keyword evidence="7" id="KW-1185">Reference proteome</keyword>
<keyword evidence="2" id="KW-0677">Repeat</keyword>
<accession>A0AAV5RL31</accession>
<dbReference type="InterPro" id="IPR050511">
    <property type="entry name" value="AMPK_gamma/SDS23_families"/>
</dbReference>
<evidence type="ECO:0000313" key="6">
    <source>
        <dbReference type="EMBL" id="GMM51433.1"/>
    </source>
</evidence>
<name>A0AAV5RL31_STABA</name>
<gene>
    <name evidence="6" type="ORF">DASB73_023910</name>
</gene>
<dbReference type="Pfam" id="PF00571">
    <property type="entry name" value="CBS"/>
    <property type="match status" value="2"/>
</dbReference>
<evidence type="ECO:0000256" key="3">
    <source>
        <dbReference type="ARBA" id="ARBA00023122"/>
    </source>
</evidence>
<dbReference type="SMART" id="SM00116">
    <property type="entry name" value="CBS"/>
    <property type="match status" value="4"/>
</dbReference>
<dbReference type="InterPro" id="IPR000644">
    <property type="entry name" value="CBS_dom"/>
</dbReference>
<dbReference type="PROSITE" id="PS51371">
    <property type="entry name" value="CBS"/>
    <property type="match status" value="3"/>
</dbReference>
<dbReference type="GO" id="GO:0016208">
    <property type="term" value="F:AMP binding"/>
    <property type="evidence" value="ECO:0007669"/>
    <property type="project" value="TreeGrafter"/>
</dbReference>
<sequence>MSDVADQEKLALQAIRAFLATKTCYDVLPVSFKLVMLDSTLSLKGALLTLLQNGVVSAPIWDSVQCQFTGLLTANDFVNALRFYENQPKLLDELNTLKLEDLSRVEEEIGATKIENYNVSPHLSLNEAYKYLIKARTHRVALVDEDPTSKRKIVVSVLTQYRLLRFVALNCKETQMMKTAIGDLGLGTYSNIVTTTMDTSLTEVVRQLSNIGVSALPVVDDQYRLLNMYEQFDVLGLVKANGHGDLRMTVGEALMRRPEDFPGVHTCRLTDTLSDIMEIVRRTRLLRLFVVDEEGKLKGIITLSDILRYICTV</sequence>
<dbReference type="EMBL" id="BTGC01000005">
    <property type="protein sequence ID" value="GMM51433.1"/>
    <property type="molecule type" value="Genomic_DNA"/>
</dbReference>
<proteinExistence type="inferred from homology"/>
<evidence type="ECO:0000259" key="5">
    <source>
        <dbReference type="PROSITE" id="PS51371"/>
    </source>
</evidence>
<dbReference type="GO" id="GO:0005634">
    <property type="term" value="C:nucleus"/>
    <property type="evidence" value="ECO:0007669"/>
    <property type="project" value="TreeGrafter"/>
</dbReference>
<dbReference type="GO" id="GO:0031588">
    <property type="term" value="C:nucleotide-activated protein kinase complex"/>
    <property type="evidence" value="ECO:0007669"/>
    <property type="project" value="TreeGrafter"/>
</dbReference>
<comment type="caution">
    <text evidence="6">The sequence shown here is derived from an EMBL/GenBank/DDBJ whole genome shotgun (WGS) entry which is preliminary data.</text>
</comment>
<dbReference type="GO" id="GO:0005737">
    <property type="term" value="C:cytoplasm"/>
    <property type="evidence" value="ECO:0007669"/>
    <property type="project" value="TreeGrafter"/>
</dbReference>
<evidence type="ECO:0000256" key="1">
    <source>
        <dbReference type="ARBA" id="ARBA00006750"/>
    </source>
</evidence>
<keyword evidence="3 4" id="KW-0129">CBS domain</keyword>
<feature type="domain" description="CBS" evidence="5">
    <location>
        <begin position="186"/>
        <end position="246"/>
    </location>
</feature>
<dbReference type="GO" id="GO:0019887">
    <property type="term" value="F:protein kinase regulator activity"/>
    <property type="evidence" value="ECO:0007669"/>
    <property type="project" value="TreeGrafter"/>
</dbReference>
<dbReference type="GO" id="GO:0019901">
    <property type="term" value="F:protein kinase binding"/>
    <property type="evidence" value="ECO:0007669"/>
    <property type="project" value="TreeGrafter"/>
</dbReference>
<dbReference type="AlphaFoldDB" id="A0AAV5RL31"/>
<organism evidence="6 7">
    <name type="scientific">Starmerella bacillaris</name>
    <name type="common">Yeast</name>
    <name type="synonym">Candida zemplinina</name>
    <dbReference type="NCBI Taxonomy" id="1247836"/>
    <lineage>
        <taxon>Eukaryota</taxon>
        <taxon>Fungi</taxon>
        <taxon>Dikarya</taxon>
        <taxon>Ascomycota</taxon>
        <taxon>Saccharomycotina</taxon>
        <taxon>Dipodascomycetes</taxon>
        <taxon>Dipodascales</taxon>
        <taxon>Trichomonascaceae</taxon>
        <taxon>Starmerella</taxon>
    </lineage>
</organism>